<name>A0A5B7I793_PORTR</name>
<gene>
    <name evidence="2" type="ORF">E2C01_072476</name>
</gene>
<evidence type="ECO:0000313" key="2">
    <source>
        <dbReference type="EMBL" id="MPC78005.1"/>
    </source>
</evidence>
<feature type="compositionally biased region" description="Gly residues" evidence="1">
    <location>
        <begin position="74"/>
        <end position="83"/>
    </location>
</feature>
<dbReference type="EMBL" id="VSRR010047316">
    <property type="protein sequence ID" value="MPC78005.1"/>
    <property type="molecule type" value="Genomic_DNA"/>
</dbReference>
<feature type="region of interest" description="Disordered" evidence="1">
    <location>
        <begin position="51"/>
        <end position="83"/>
    </location>
</feature>
<accession>A0A5B7I793</accession>
<organism evidence="2 3">
    <name type="scientific">Portunus trituberculatus</name>
    <name type="common">Swimming crab</name>
    <name type="synonym">Neptunus trituberculatus</name>
    <dbReference type="NCBI Taxonomy" id="210409"/>
    <lineage>
        <taxon>Eukaryota</taxon>
        <taxon>Metazoa</taxon>
        <taxon>Ecdysozoa</taxon>
        <taxon>Arthropoda</taxon>
        <taxon>Crustacea</taxon>
        <taxon>Multicrustacea</taxon>
        <taxon>Malacostraca</taxon>
        <taxon>Eumalacostraca</taxon>
        <taxon>Eucarida</taxon>
        <taxon>Decapoda</taxon>
        <taxon>Pleocyemata</taxon>
        <taxon>Brachyura</taxon>
        <taxon>Eubrachyura</taxon>
        <taxon>Portunoidea</taxon>
        <taxon>Portunidae</taxon>
        <taxon>Portuninae</taxon>
        <taxon>Portunus</taxon>
    </lineage>
</organism>
<reference evidence="2 3" key="1">
    <citation type="submission" date="2019-05" db="EMBL/GenBank/DDBJ databases">
        <title>Another draft genome of Portunus trituberculatus and its Hox gene families provides insights of decapod evolution.</title>
        <authorList>
            <person name="Jeong J.-H."/>
            <person name="Song I."/>
            <person name="Kim S."/>
            <person name="Choi T."/>
            <person name="Kim D."/>
            <person name="Ryu S."/>
            <person name="Kim W."/>
        </authorList>
    </citation>
    <scope>NUCLEOTIDE SEQUENCE [LARGE SCALE GENOMIC DNA]</scope>
    <source>
        <tissue evidence="2">Muscle</tissue>
    </source>
</reference>
<protein>
    <submittedName>
        <fullName evidence="2">Uncharacterized protein</fullName>
    </submittedName>
</protein>
<evidence type="ECO:0000256" key="1">
    <source>
        <dbReference type="SAM" id="MobiDB-lite"/>
    </source>
</evidence>
<evidence type="ECO:0000313" key="3">
    <source>
        <dbReference type="Proteomes" id="UP000324222"/>
    </source>
</evidence>
<dbReference type="AlphaFoldDB" id="A0A5B7I793"/>
<proteinExistence type="predicted"/>
<comment type="caution">
    <text evidence="2">The sequence shown here is derived from an EMBL/GenBank/DDBJ whole genome shotgun (WGS) entry which is preliminary data.</text>
</comment>
<sequence>MSKEEDEEEEEEAGNIHGRVMELWRHQYYRTPSKSQALFVKAATPSHLTLTASWGPLRRTEKMEENEEMNNGNSEGGGGYQKN</sequence>
<keyword evidence="3" id="KW-1185">Reference proteome</keyword>
<dbReference type="Proteomes" id="UP000324222">
    <property type="component" value="Unassembled WGS sequence"/>
</dbReference>